<dbReference type="STRING" id="637679.GCA_001550055_02436"/>
<dbReference type="PRINTS" id="PR00368">
    <property type="entry name" value="FADPNR"/>
</dbReference>
<dbReference type="GO" id="GO:0016491">
    <property type="term" value="F:oxidoreductase activity"/>
    <property type="evidence" value="ECO:0007669"/>
    <property type="project" value="InterPro"/>
</dbReference>
<dbReference type="Gene3D" id="3.90.660.50">
    <property type="match status" value="1"/>
</dbReference>
<gene>
    <name evidence="3" type="ORF">SAMN04488071_0724</name>
</gene>
<dbReference type="RefSeq" id="WP_068305406.1">
    <property type="nucleotide sequence ID" value="NZ_FNAK01000002.1"/>
</dbReference>
<dbReference type="PANTHER" id="PTHR42923:SF3">
    <property type="entry name" value="PROTOPORPHYRINOGEN OXIDASE"/>
    <property type="match status" value="1"/>
</dbReference>
<proteinExistence type="predicted"/>
<evidence type="ECO:0000313" key="4">
    <source>
        <dbReference type="Proteomes" id="UP000183685"/>
    </source>
</evidence>
<accession>A0A1G6VGU4</accession>
<protein>
    <submittedName>
        <fullName evidence="3">Phytoene dehydrogenase-related protein</fullName>
    </submittedName>
</protein>
<organism evidence="3 4">
    <name type="scientific">Kordiimonas lacus</name>
    <dbReference type="NCBI Taxonomy" id="637679"/>
    <lineage>
        <taxon>Bacteria</taxon>
        <taxon>Pseudomonadati</taxon>
        <taxon>Pseudomonadota</taxon>
        <taxon>Alphaproteobacteria</taxon>
        <taxon>Kordiimonadales</taxon>
        <taxon>Kordiimonadaceae</taxon>
        <taxon>Kordiimonas</taxon>
    </lineage>
</organism>
<dbReference type="Proteomes" id="UP000183685">
    <property type="component" value="Unassembled WGS sequence"/>
</dbReference>
<keyword evidence="4" id="KW-1185">Reference proteome</keyword>
<feature type="transmembrane region" description="Helical" evidence="1">
    <location>
        <begin position="21"/>
        <end position="38"/>
    </location>
</feature>
<evidence type="ECO:0000259" key="2">
    <source>
        <dbReference type="Pfam" id="PF01593"/>
    </source>
</evidence>
<dbReference type="Pfam" id="PF01593">
    <property type="entry name" value="Amino_oxidase"/>
    <property type="match status" value="1"/>
</dbReference>
<name>A0A1G6VGU4_9PROT</name>
<sequence length="447" mass="46249">MKDIKDIQDGGAGNPRGAKHVVVVGGGMAGLIAALYAAKGGARVTVLEGARQFGGRAQTTKEGGFSVNMGAHALYKGGAAKRALDDLGLSVTGGTPPLEGQTATWQGKPYLLPVSLMSFWRTGLFSLIDRWATTRFYANLPKMNSADYVGMTLEDTLMALLPAPGARAYMHAVMRLSTYANAPSQMCGGAAIEQLKMALGGVLYLDGGWQQMVDTLVDAAKTSGVDLQAGQKVSDVERTGAGFTVVTSKGQVSADAVVLALAPKQAASVAAGLASELTGYAEQAVPVRGACLDVCLSKVPVEATSFALGIDDPVYLSVHSCVAKLAPKGGGLLHTVKYLDPLRAEKASALEQEVERYTDQLQPGWRQHVVSRYFRPGMVIANSLPLAEHGGMAGRPAVETSVPGLCLAGDWVGPKGFLSDASAASGRAAGRLAAGAAAQPQHAQAAE</sequence>
<dbReference type="AlphaFoldDB" id="A0A1G6VGU4"/>
<dbReference type="EMBL" id="FNAK01000002">
    <property type="protein sequence ID" value="SDD52910.1"/>
    <property type="molecule type" value="Genomic_DNA"/>
</dbReference>
<dbReference type="OrthoDB" id="337830at2"/>
<evidence type="ECO:0000256" key="1">
    <source>
        <dbReference type="SAM" id="Phobius"/>
    </source>
</evidence>
<dbReference type="Gene3D" id="3.50.50.60">
    <property type="entry name" value="FAD/NAD(P)-binding domain"/>
    <property type="match status" value="1"/>
</dbReference>
<dbReference type="PANTHER" id="PTHR42923">
    <property type="entry name" value="PROTOPORPHYRINOGEN OXIDASE"/>
    <property type="match status" value="1"/>
</dbReference>
<keyword evidence="1" id="KW-0472">Membrane</keyword>
<feature type="domain" description="Amine oxidase" evidence="2">
    <location>
        <begin position="28"/>
        <end position="430"/>
    </location>
</feature>
<dbReference type="InterPro" id="IPR050464">
    <property type="entry name" value="Zeta_carotene_desat/Oxidored"/>
</dbReference>
<evidence type="ECO:0000313" key="3">
    <source>
        <dbReference type="EMBL" id="SDD52910.1"/>
    </source>
</evidence>
<keyword evidence="1" id="KW-1133">Transmembrane helix</keyword>
<keyword evidence="1" id="KW-0812">Transmembrane</keyword>
<dbReference type="SUPFAM" id="SSF51905">
    <property type="entry name" value="FAD/NAD(P)-binding domain"/>
    <property type="match status" value="1"/>
</dbReference>
<reference evidence="3 4" key="1">
    <citation type="submission" date="2016-10" db="EMBL/GenBank/DDBJ databases">
        <authorList>
            <person name="de Groot N.N."/>
        </authorList>
    </citation>
    <scope>NUCLEOTIDE SEQUENCE [LARGE SCALE GENOMIC DNA]</scope>
    <source>
        <strain evidence="3 4">CGMCC 1.9109</strain>
    </source>
</reference>
<dbReference type="InterPro" id="IPR002937">
    <property type="entry name" value="Amino_oxidase"/>
</dbReference>
<dbReference type="InterPro" id="IPR036188">
    <property type="entry name" value="FAD/NAD-bd_sf"/>
</dbReference>